<dbReference type="EMBL" id="BAABME010017103">
    <property type="protein sequence ID" value="GAA0148772.1"/>
    <property type="molecule type" value="Genomic_DNA"/>
</dbReference>
<dbReference type="SUPFAM" id="SSF56672">
    <property type="entry name" value="DNA/RNA polymerases"/>
    <property type="match status" value="1"/>
</dbReference>
<protein>
    <recommendedName>
        <fullName evidence="2">Reverse transcriptase domain-containing protein</fullName>
    </recommendedName>
</protein>
<name>A0AAV3PCJ3_LITER</name>
<dbReference type="InterPro" id="IPR053134">
    <property type="entry name" value="RNA-dir_DNA_polymerase"/>
</dbReference>
<dbReference type="PANTHER" id="PTHR24559:SF444">
    <property type="entry name" value="REVERSE TRANSCRIPTASE DOMAIN-CONTAINING PROTEIN"/>
    <property type="match status" value="1"/>
</dbReference>
<dbReference type="Pfam" id="PF00078">
    <property type="entry name" value="RVT_1"/>
    <property type="match status" value="1"/>
</dbReference>
<keyword evidence="4" id="KW-1185">Reference proteome</keyword>
<dbReference type="PANTHER" id="PTHR24559">
    <property type="entry name" value="TRANSPOSON TY3-I GAG-POL POLYPROTEIN"/>
    <property type="match status" value="1"/>
</dbReference>
<feature type="domain" description="Reverse transcriptase" evidence="2">
    <location>
        <begin position="2"/>
        <end position="83"/>
    </location>
</feature>
<dbReference type="CDD" id="cd01647">
    <property type="entry name" value="RT_LTR"/>
    <property type="match status" value="1"/>
</dbReference>
<evidence type="ECO:0000313" key="3">
    <source>
        <dbReference type="EMBL" id="GAA0148772.1"/>
    </source>
</evidence>
<accession>A0AAV3PCJ3</accession>
<comment type="caution">
    <text evidence="3">The sequence shown here is derived from an EMBL/GenBank/DDBJ whole genome shotgun (WGS) entry which is preliminary data.</text>
</comment>
<feature type="coiled-coil region" evidence="1">
    <location>
        <begin position="40"/>
        <end position="67"/>
    </location>
</feature>
<dbReference type="AlphaFoldDB" id="A0AAV3PCJ3"/>
<dbReference type="InterPro" id="IPR043502">
    <property type="entry name" value="DNA/RNA_pol_sf"/>
</dbReference>
<dbReference type="InterPro" id="IPR043128">
    <property type="entry name" value="Rev_trsase/Diguanyl_cyclase"/>
</dbReference>
<organism evidence="3 4">
    <name type="scientific">Lithospermum erythrorhizon</name>
    <name type="common">Purple gromwell</name>
    <name type="synonym">Lithospermum officinale var. erythrorhizon</name>
    <dbReference type="NCBI Taxonomy" id="34254"/>
    <lineage>
        <taxon>Eukaryota</taxon>
        <taxon>Viridiplantae</taxon>
        <taxon>Streptophyta</taxon>
        <taxon>Embryophyta</taxon>
        <taxon>Tracheophyta</taxon>
        <taxon>Spermatophyta</taxon>
        <taxon>Magnoliopsida</taxon>
        <taxon>eudicotyledons</taxon>
        <taxon>Gunneridae</taxon>
        <taxon>Pentapetalae</taxon>
        <taxon>asterids</taxon>
        <taxon>lamiids</taxon>
        <taxon>Boraginales</taxon>
        <taxon>Boraginaceae</taxon>
        <taxon>Boraginoideae</taxon>
        <taxon>Lithospermeae</taxon>
        <taxon>Lithospermum</taxon>
    </lineage>
</organism>
<reference evidence="3 4" key="1">
    <citation type="submission" date="2024-01" db="EMBL/GenBank/DDBJ databases">
        <title>The complete chloroplast genome sequence of Lithospermum erythrorhizon: insights into the phylogenetic relationship among Boraginaceae species and the maternal lineages of purple gromwells.</title>
        <authorList>
            <person name="Okada T."/>
            <person name="Watanabe K."/>
        </authorList>
    </citation>
    <scope>NUCLEOTIDE SEQUENCE [LARGE SCALE GENOMIC DNA]</scope>
</reference>
<proteinExistence type="predicted"/>
<dbReference type="Gene3D" id="3.30.70.270">
    <property type="match status" value="1"/>
</dbReference>
<evidence type="ECO:0000256" key="1">
    <source>
        <dbReference type="SAM" id="Coils"/>
    </source>
</evidence>
<evidence type="ECO:0000259" key="2">
    <source>
        <dbReference type="Pfam" id="PF00078"/>
    </source>
</evidence>
<keyword evidence="1" id="KW-0175">Coiled coil</keyword>
<dbReference type="InterPro" id="IPR000477">
    <property type="entry name" value="RT_dom"/>
</dbReference>
<dbReference type="Proteomes" id="UP001454036">
    <property type="component" value="Unassembled WGS sequence"/>
</dbReference>
<gene>
    <name evidence="3" type="ORF">LIER_36794</name>
</gene>
<sequence>MMPFGLKNAGATYQRMVNWIFSDQIGKNMKIYVDDMLVNSKKQGEHLENLEETLMKLRETQLCINREKCSFGVTSGKFLGFMISERGIEPNPDKIDAIVEMQVPKSYKEVQRLAGCLVALNRFISLFGDKNLPFF</sequence>
<evidence type="ECO:0000313" key="4">
    <source>
        <dbReference type="Proteomes" id="UP001454036"/>
    </source>
</evidence>